<evidence type="ECO:0000256" key="3">
    <source>
        <dbReference type="ARBA" id="ARBA00004663"/>
    </source>
</evidence>
<dbReference type="NCBIfam" id="TIGR00317">
    <property type="entry name" value="cobS"/>
    <property type="match status" value="1"/>
</dbReference>
<keyword evidence="7 19" id="KW-1003">Cell membrane</keyword>
<evidence type="ECO:0000256" key="8">
    <source>
        <dbReference type="ARBA" id="ARBA00022573"/>
    </source>
</evidence>
<keyword evidence="10 19" id="KW-0812">Transmembrane</keyword>
<feature type="transmembrane region" description="Helical" evidence="19">
    <location>
        <begin position="35"/>
        <end position="56"/>
    </location>
</feature>
<dbReference type="GO" id="GO:0005886">
    <property type="term" value="C:plasma membrane"/>
    <property type="evidence" value="ECO:0007669"/>
    <property type="project" value="UniProtKB-SubCell"/>
</dbReference>
<keyword evidence="11 19" id="KW-0460">Magnesium</keyword>
<comment type="pathway">
    <text evidence="3 19">Cofactor biosynthesis; adenosylcobalamin biosynthesis; adenosylcobalamin from cob(II)yrinate a,c-diamide: step 7/7.</text>
</comment>
<evidence type="ECO:0000256" key="9">
    <source>
        <dbReference type="ARBA" id="ARBA00022679"/>
    </source>
</evidence>
<dbReference type="PANTHER" id="PTHR34148:SF1">
    <property type="entry name" value="ADENOSYLCOBINAMIDE-GDP RIBAZOLETRANSFERASE"/>
    <property type="match status" value="1"/>
</dbReference>
<feature type="transmembrane region" description="Helical" evidence="19">
    <location>
        <begin position="184"/>
        <end position="217"/>
    </location>
</feature>
<accession>A0A323TDJ6</accession>
<keyword evidence="9 19" id="KW-0808">Transferase</keyword>
<dbReference type="GO" id="GO:0009236">
    <property type="term" value="P:cobalamin biosynthetic process"/>
    <property type="evidence" value="ECO:0007669"/>
    <property type="project" value="UniProtKB-UniRule"/>
</dbReference>
<keyword evidence="13 19" id="KW-0472">Membrane</keyword>
<dbReference type="EC" id="2.7.8.26" evidence="5 19"/>
<dbReference type="GO" id="GO:0051073">
    <property type="term" value="F:adenosylcobinamide-GDP ribazoletransferase activity"/>
    <property type="evidence" value="ECO:0007669"/>
    <property type="project" value="UniProtKB-UniRule"/>
</dbReference>
<dbReference type="RefSeq" id="WP_110610848.1">
    <property type="nucleotide sequence ID" value="NZ_PDOD01000004.1"/>
</dbReference>
<sequence length="254" mass="28418">MMQAVYGFLLAVQFLTRLPVPIECPWNEKTSRWAIRFYPFIGMLLGAILFGVGWFLAPFISPLLLSMVLISLWVWLTGGLHLDGLMDVADAVGSNAPLEKKWEIMKDPHVGSFGIIALFFLLIWKSVLLYSIVEEGPFMELFSLLVVLGAARFAAVALLVLVPAAKKQGLAWDWKKNLRKVEVVYAAIPLVLLLLFQPGYLMILPVLLIPILLYGLWVMRTFRGINGDLIGTAIEGGELWGLVIIWIFISFVTV</sequence>
<evidence type="ECO:0000256" key="10">
    <source>
        <dbReference type="ARBA" id="ARBA00022692"/>
    </source>
</evidence>
<comment type="catalytic activity">
    <reaction evidence="17 19">
        <text>alpha-ribazole + adenosylcob(III)inamide-GDP = adenosylcob(III)alamin + GMP + H(+)</text>
        <dbReference type="Rhea" id="RHEA:16049"/>
        <dbReference type="ChEBI" id="CHEBI:10329"/>
        <dbReference type="ChEBI" id="CHEBI:15378"/>
        <dbReference type="ChEBI" id="CHEBI:18408"/>
        <dbReference type="ChEBI" id="CHEBI:58115"/>
        <dbReference type="ChEBI" id="CHEBI:60487"/>
        <dbReference type="EC" id="2.7.8.26"/>
    </reaction>
</comment>
<evidence type="ECO:0000256" key="14">
    <source>
        <dbReference type="ARBA" id="ARBA00025228"/>
    </source>
</evidence>
<dbReference type="PANTHER" id="PTHR34148">
    <property type="entry name" value="ADENOSYLCOBINAMIDE-GDP RIBAZOLETRANSFERASE"/>
    <property type="match status" value="1"/>
</dbReference>
<dbReference type="UniPathway" id="UPA00148">
    <property type="reaction ID" value="UER00238"/>
</dbReference>
<evidence type="ECO:0000256" key="12">
    <source>
        <dbReference type="ARBA" id="ARBA00022989"/>
    </source>
</evidence>
<evidence type="ECO:0000313" key="20">
    <source>
        <dbReference type="EMBL" id="PYZ92314.1"/>
    </source>
</evidence>
<comment type="subcellular location">
    <subcellularLocation>
        <location evidence="2 19">Cell membrane</location>
        <topology evidence="2 19">Multi-pass membrane protein</topology>
    </subcellularLocation>
</comment>
<evidence type="ECO:0000256" key="18">
    <source>
        <dbReference type="ARBA" id="ARBA00049504"/>
    </source>
</evidence>
<keyword evidence="12 19" id="KW-1133">Transmembrane helix</keyword>
<dbReference type="Proteomes" id="UP000248214">
    <property type="component" value="Unassembled WGS sequence"/>
</dbReference>
<dbReference type="EMBL" id="PDOD01000004">
    <property type="protein sequence ID" value="PYZ92314.1"/>
    <property type="molecule type" value="Genomic_DNA"/>
</dbReference>
<comment type="similarity">
    <text evidence="4 19">Belongs to the CobS family.</text>
</comment>
<keyword evidence="21" id="KW-1185">Reference proteome</keyword>
<comment type="caution">
    <text evidence="20">The sequence shown here is derived from an EMBL/GenBank/DDBJ whole genome shotgun (WGS) entry which is preliminary data.</text>
</comment>
<proteinExistence type="inferred from homology"/>
<evidence type="ECO:0000256" key="5">
    <source>
        <dbReference type="ARBA" id="ARBA00013200"/>
    </source>
</evidence>
<evidence type="ECO:0000256" key="11">
    <source>
        <dbReference type="ARBA" id="ARBA00022842"/>
    </source>
</evidence>
<evidence type="ECO:0000256" key="4">
    <source>
        <dbReference type="ARBA" id="ARBA00010561"/>
    </source>
</evidence>
<reference evidence="20 21" key="1">
    <citation type="submission" date="2017-10" db="EMBL/GenBank/DDBJ databases">
        <title>Bacillus sp. nov., a halophilic bacterium isolated from a Keqin Lake.</title>
        <authorList>
            <person name="Wang H."/>
        </authorList>
    </citation>
    <scope>NUCLEOTIDE SEQUENCE [LARGE SCALE GENOMIC DNA]</scope>
    <source>
        <strain evidence="20 21">KQ-12</strain>
    </source>
</reference>
<evidence type="ECO:0000313" key="21">
    <source>
        <dbReference type="Proteomes" id="UP000248214"/>
    </source>
</evidence>
<dbReference type="OrthoDB" id="9794626at2"/>
<evidence type="ECO:0000256" key="7">
    <source>
        <dbReference type="ARBA" id="ARBA00022475"/>
    </source>
</evidence>
<comment type="catalytic activity">
    <reaction evidence="18 19">
        <text>alpha-ribazole 5'-phosphate + adenosylcob(III)inamide-GDP = adenosylcob(III)alamin 5'-phosphate + GMP + H(+)</text>
        <dbReference type="Rhea" id="RHEA:23560"/>
        <dbReference type="ChEBI" id="CHEBI:15378"/>
        <dbReference type="ChEBI" id="CHEBI:57918"/>
        <dbReference type="ChEBI" id="CHEBI:58115"/>
        <dbReference type="ChEBI" id="CHEBI:60487"/>
        <dbReference type="ChEBI" id="CHEBI:60493"/>
        <dbReference type="EC" id="2.7.8.26"/>
    </reaction>
</comment>
<evidence type="ECO:0000256" key="6">
    <source>
        <dbReference type="ARBA" id="ARBA00015850"/>
    </source>
</evidence>
<evidence type="ECO:0000256" key="13">
    <source>
        <dbReference type="ARBA" id="ARBA00023136"/>
    </source>
</evidence>
<dbReference type="Pfam" id="PF02654">
    <property type="entry name" value="CobS"/>
    <property type="match status" value="1"/>
</dbReference>
<dbReference type="AlphaFoldDB" id="A0A323TDJ6"/>
<feature type="transmembrane region" description="Helical" evidence="19">
    <location>
        <begin position="229"/>
        <end position="249"/>
    </location>
</feature>
<feature type="transmembrane region" description="Helical" evidence="19">
    <location>
        <begin position="142"/>
        <end position="164"/>
    </location>
</feature>
<evidence type="ECO:0000256" key="17">
    <source>
        <dbReference type="ARBA" id="ARBA00048623"/>
    </source>
</evidence>
<evidence type="ECO:0000256" key="19">
    <source>
        <dbReference type="HAMAP-Rule" id="MF_00719"/>
    </source>
</evidence>
<dbReference type="HAMAP" id="MF_00719">
    <property type="entry name" value="CobS"/>
    <property type="match status" value="1"/>
</dbReference>
<feature type="transmembrane region" description="Helical" evidence="19">
    <location>
        <begin position="63"/>
        <end position="82"/>
    </location>
</feature>
<comment type="cofactor">
    <cofactor evidence="1 19">
        <name>Mg(2+)</name>
        <dbReference type="ChEBI" id="CHEBI:18420"/>
    </cofactor>
</comment>
<evidence type="ECO:0000256" key="16">
    <source>
        <dbReference type="ARBA" id="ARBA00032853"/>
    </source>
</evidence>
<evidence type="ECO:0000256" key="15">
    <source>
        <dbReference type="ARBA" id="ARBA00032605"/>
    </source>
</evidence>
<protein>
    <recommendedName>
        <fullName evidence="6 19">Adenosylcobinamide-GDP ribazoletransferase</fullName>
        <ecNumber evidence="5 19">2.7.8.26</ecNumber>
    </recommendedName>
    <alternativeName>
        <fullName evidence="16 19">Cobalamin synthase</fullName>
    </alternativeName>
    <alternativeName>
        <fullName evidence="15 19">Cobalamin-5'-phosphate synthase</fullName>
    </alternativeName>
</protein>
<organism evidence="20 21">
    <name type="scientific">Salipaludibacillus keqinensis</name>
    <dbReference type="NCBI Taxonomy" id="2045207"/>
    <lineage>
        <taxon>Bacteria</taxon>
        <taxon>Bacillati</taxon>
        <taxon>Bacillota</taxon>
        <taxon>Bacilli</taxon>
        <taxon>Bacillales</taxon>
        <taxon>Bacillaceae</taxon>
    </lineage>
</organism>
<gene>
    <name evidence="19 20" type="primary">cobS</name>
    <name evidence="20" type="ORF">CR194_15890</name>
</gene>
<keyword evidence="8 19" id="KW-0169">Cobalamin biosynthesis</keyword>
<evidence type="ECO:0000256" key="2">
    <source>
        <dbReference type="ARBA" id="ARBA00004651"/>
    </source>
</evidence>
<evidence type="ECO:0000256" key="1">
    <source>
        <dbReference type="ARBA" id="ARBA00001946"/>
    </source>
</evidence>
<dbReference type="InterPro" id="IPR003805">
    <property type="entry name" value="CobS"/>
</dbReference>
<dbReference type="GO" id="GO:0008818">
    <property type="term" value="F:cobalamin 5'-phosphate synthase activity"/>
    <property type="evidence" value="ECO:0007669"/>
    <property type="project" value="UniProtKB-UniRule"/>
</dbReference>
<name>A0A323TDJ6_9BACI</name>
<feature type="transmembrane region" description="Helical" evidence="19">
    <location>
        <begin position="110"/>
        <end position="130"/>
    </location>
</feature>
<comment type="function">
    <text evidence="14 19">Joins adenosylcobinamide-GDP and alpha-ribazole to generate adenosylcobalamin (Ado-cobalamin). Also synthesizes adenosylcobalamin 5'-phosphate from adenosylcobinamide-GDP and alpha-ribazole 5'-phosphate.</text>
</comment>